<organism evidence="5 8">
    <name type="scientific">Hydrogenophaga crassostreae</name>
    <dbReference type="NCBI Taxonomy" id="1763535"/>
    <lineage>
        <taxon>Bacteria</taxon>
        <taxon>Pseudomonadati</taxon>
        <taxon>Pseudomonadota</taxon>
        <taxon>Betaproteobacteria</taxon>
        <taxon>Burkholderiales</taxon>
        <taxon>Comamonadaceae</taxon>
        <taxon>Hydrogenophaga</taxon>
    </lineage>
</organism>
<sequence length="760" mass="83221">MHTTASPANPPQVQPLMDGARVFALMLCWPAFAWAQSLPIDRQAPQPTAPDSPGMASAQTTVAQVQSLDRFEAEQERLRERLKDQPAGYEDKFFSNEAIQVIDAEAVAVEAQPPGARSVVVESRLESNRQSVASQPGLSETGLGLRVEYRHETMNHGEWILQADARQRTSQNNAFGTLGAYGLATEAKNGQRITLRNLSFPVTPFVLADSNLGDISSEVTDGLTRGQQFSLGNSIVRGASAHAFSREFDLRAGVGSRGQMAGGPYPGYEKTQGETAWLGYTRRFDEKRYAAVQINHANSAPALFTSTGNTEVDAENITSVAAALGYGYTLDNDGDKRIRLTLMHSQTQPNGSTPSRSANGTYLDGGLRIARYRHEAGLYASSPALQFGDQWVADGNRGLYWRVYRDGLRVNWGMGASHDRQKSLNAALSGVWTNTGLNGYWVHRLTRRSSWGGNLQYTLQQRQDDDAGERSTYGSLYYQDRWADSLGDSRLRWTTRRNQALVSNGPNATGDELEWEQDWWQSQEAGSQNPTLKTTLGWAQDRSEGDVQTYPTAGVAWQTWLANNWGLNASLRYTSRTGNLSTSRGLSGSLQTETSFARNWTLGASLLMNQAVLNTNSAVAGTNGLPLSVARSDDKSLWLFVRFEEQSGQPYGFNLRGEQGAGSGRIAGTVFLDANRDGAQQADEPGVAGVEVFLNQRQRTTTDGQGRYEFNTVPTGMQFISLRPESVPLPWGEGPRSSTTVEVPLRSTARAELAVVKVSE</sequence>
<keyword evidence="7" id="KW-1185">Reference proteome</keyword>
<dbReference type="Proteomes" id="UP000185680">
    <property type="component" value="Chromosome"/>
</dbReference>
<gene>
    <name evidence="5" type="ORF">LPB072_22325</name>
    <name evidence="6" type="ORF">LPB72_21710</name>
</gene>
<proteinExistence type="predicted"/>
<evidence type="ECO:0000256" key="2">
    <source>
        <dbReference type="ARBA" id="ARBA00022525"/>
    </source>
</evidence>
<feature type="domain" description="SD-repeat containing protein B" evidence="4">
    <location>
        <begin position="666"/>
        <end position="717"/>
    </location>
</feature>
<dbReference type="GO" id="GO:0005576">
    <property type="term" value="C:extracellular region"/>
    <property type="evidence" value="ECO:0007669"/>
    <property type="project" value="UniProtKB-SubCell"/>
</dbReference>
<dbReference type="AlphaFoldDB" id="A0A167GBG5"/>
<name>A0A167GBG5_9BURK</name>
<keyword evidence="3" id="KW-0732">Signal</keyword>
<dbReference type="Gene3D" id="2.60.40.10">
    <property type="entry name" value="Immunoglobulins"/>
    <property type="match status" value="1"/>
</dbReference>
<dbReference type="EMBL" id="LVWD01000043">
    <property type="protein sequence ID" value="OAD39225.1"/>
    <property type="molecule type" value="Genomic_DNA"/>
</dbReference>
<dbReference type="SUPFAM" id="SSF117074">
    <property type="entry name" value="Hypothetical protein PA1324"/>
    <property type="match status" value="1"/>
</dbReference>
<evidence type="ECO:0000313" key="5">
    <source>
        <dbReference type="EMBL" id="AOW15135.1"/>
    </source>
</evidence>
<dbReference type="EMBL" id="CP017476">
    <property type="protein sequence ID" value="AOW15135.1"/>
    <property type="molecule type" value="Genomic_DNA"/>
</dbReference>
<dbReference type="InterPro" id="IPR033764">
    <property type="entry name" value="Sdr_B"/>
</dbReference>
<evidence type="ECO:0000313" key="6">
    <source>
        <dbReference type="EMBL" id="OAD39225.1"/>
    </source>
</evidence>
<dbReference type="InterPro" id="IPR013783">
    <property type="entry name" value="Ig-like_fold"/>
</dbReference>
<comment type="subcellular location">
    <subcellularLocation>
        <location evidence="1">Secreted</location>
    </subcellularLocation>
</comment>
<dbReference type="Proteomes" id="UP000185657">
    <property type="component" value="Unassembled WGS sequence"/>
</dbReference>
<protein>
    <recommendedName>
        <fullName evidence="4">SD-repeat containing protein B domain-containing protein</fullName>
    </recommendedName>
</protein>
<evidence type="ECO:0000313" key="8">
    <source>
        <dbReference type="Proteomes" id="UP000185680"/>
    </source>
</evidence>
<keyword evidence="2" id="KW-0964">Secreted</keyword>
<accession>A0A167GBG5</accession>
<dbReference type="KEGG" id="hyl:LPB072_22325"/>
<dbReference type="Pfam" id="PF17210">
    <property type="entry name" value="SdrD_B"/>
    <property type="match status" value="1"/>
</dbReference>
<dbReference type="STRING" id="1763535.LPB072_22325"/>
<evidence type="ECO:0000256" key="3">
    <source>
        <dbReference type="ARBA" id="ARBA00022729"/>
    </source>
</evidence>
<reference evidence="5 8" key="2">
    <citation type="submission" date="2016-10" db="EMBL/GenBank/DDBJ databases">
        <title>Hydorgenophaga sp. LPB0072 isolated from gastropod.</title>
        <authorList>
            <person name="Kim E."/>
            <person name="Yi H."/>
        </authorList>
    </citation>
    <scope>NUCLEOTIDE SEQUENCE [LARGE SCALE GENOMIC DNA]</scope>
    <source>
        <strain evidence="5 8">LPB0072</strain>
    </source>
</reference>
<evidence type="ECO:0000313" key="7">
    <source>
        <dbReference type="Proteomes" id="UP000185657"/>
    </source>
</evidence>
<evidence type="ECO:0000256" key="1">
    <source>
        <dbReference type="ARBA" id="ARBA00004613"/>
    </source>
</evidence>
<dbReference type="RefSeq" id="WP_066096366.1">
    <property type="nucleotide sequence ID" value="NZ_CP017476.1"/>
</dbReference>
<evidence type="ECO:0000259" key="4">
    <source>
        <dbReference type="Pfam" id="PF17210"/>
    </source>
</evidence>
<reference evidence="6 7" key="1">
    <citation type="submission" date="2016-02" db="EMBL/GenBank/DDBJ databases">
        <title>Draft genome sequence of Hydrogenophaga sp. LPB0072.</title>
        <authorList>
            <person name="Shin S.-K."/>
            <person name="Yi H."/>
        </authorList>
    </citation>
    <scope>NUCLEOTIDE SEQUENCE [LARGE SCALE GENOMIC DNA]</scope>
    <source>
        <strain evidence="6 7">LPB0072</strain>
    </source>
</reference>